<evidence type="ECO:0000313" key="3">
    <source>
        <dbReference type="Proteomes" id="UP000650605"/>
    </source>
</evidence>
<organism evidence="2 3">
    <name type="scientific">Paenibacillus polymyxa</name>
    <name type="common">Bacillus polymyxa</name>
    <dbReference type="NCBI Taxonomy" id="1406"/>
    <lineage>
        <taxon>Bacteria</taxon>
        <taxon>Bacillati</taxon>
        <taxon>Bacillota</taxon>
        <taxon>Bacilli</taxon>
        <taxon>Bacillales</taxon>
        <taxon>Paenibacillaceae</taxon>
        <taxon>Paenibacillus</taxon>
    </lineage>
</organism>
<evidence type="ECO:0000313" key="2">
    <source>
        <dbReference type="EMBL" id="MBM0635693.1"/>
    </source>
</evidence>
<accession>A0A8I1LW59</accession>
<name>A0A8I1LW59_PAEPO</name>
<feature type="domain" description="Carrier" evidence="1">
    <location>
        <begin position="1"/>
        <end position="78"/>
    </location>
</feature>
<proteinExistence type="predicted"/>
<dbReference type="AlphaFoldDB" id="A0A8I1LW59"/>
<comment type="caution">
    <text evidence="2">The sequence shown here is derived from an EMBL/GenBank/DDBJ whole genome shotgun (WGS) entry which is preliminary data.</text>
</comment>
<evidence type="ECO:0000259" key="1">
    <source>
        <dbReference type="PROSITE" id="PS50075"/>
    </source>
</evidence>
<dbReference type="Gene3D" id="1.10.1200.10">
    <property type="entry name" value="ACP-like"/>
    <property type="match status" value="1"/>
</dbReference>
<dbReference type="RefSeq" id="WP_165150143.1">
    <property type="nucleotide sequence ID" value="NZ_JAEHFQ010000014.1"/>
</dbReference>
<reference evidence="2" key="1">
    <citation type="submission" date="2020-12" db="EMBL/GenBank/DDBJ databases">
        <title>Paenibacillus polymyxa LMG 27872: a double-edged sword.</title>
        <authorList>
            <person name="Langendries S."/>
            <person name="Garcia Mendez S."/>
            <person name="Beirinckx S."/>
            <person name="Viaene T."/>
            <person name="Baeyen S."/>
            <person name="Goeminne G."/>
            <person name="Willems A."/>
            <person name="Debode J."/>
            <person name="Goormachtig S."/>
        </authorList>
    </citation>
    <scope>NUCLEOTIDE SEQUENCE</scope>
    <source>
        <strain evidence="2">LMG 27872</strain>
    </source>
</reference>
<dbReference type="InterPro" id="IPR009081">
    <property type="entry name" value="PP-bd_ACP"/>
</dbReference>
<dbReference type="Pfam" id="PF00550">
    <property type="entry name" value="PP-binding"/>
    <property type="match status" value="1"/>
</dbReference>
<dbReference type="EMBL" id="JAEHFQ010000014">
    <property type="protein sequence ID" value="MBM0635693.1"/>
    <property type="molecule type" value="Genomic_DNA"/>
</dbReference>
<gene>
    <name evidence="2" type="ORF">JDW19_21535</name>
</gene>
<dbReference type="PROSITE" id="PS50075">
    <property type="entry name" value="CARRIER"/>
    <property type="match status" value="1"/>
</dbReference>
<dbReference type="SUPFAM" id="SSF47336">
    <property type="entry name" value="ACP-like"/>
    <property type="match status" value="1"/>
</dbReference>
<sequence>MSVLTTISDYLRRELASDPGLDWDEHTNLLASGILDSLSIVRLIVFLEEEYQISLDNYLELKNFESVSAMAAVIERETREIK</sequence>
<dbReference type="Proteomes" id="UP000650605">
    <property type="component" value="Unassembled WGS sequence"/>
</dbReference>
<dbReference type="InterPro" id="IPR036736">
    <property type="entry name" value="ACP-like_sf"/>
</dbReference>
<protein>
    <recommendedName>
        <fullName evidence="1">Carrier domain-containing protein</fullName>
    </recommendedName>
</protein>